<evidence type="ECO:0000256" key="10">
    <source>
        <dbReference type="RuleBase" id="RU363063"/>
    </source>
</evidence>
<dbReference type="OrthoDB" id="115198at2759"/>
<dbReference type="PANTHER" id="PTHR11214">
    <property type="entry name" value="BETA-1,3-N-ACETYLGLUCOSAMINYLTRANSFERASE"/>
    <property type="match status" value="1"/>
</dbReference>
<dbReference type="GO" id="GO:0006493">
    <property type="term" value="P:protein O-linked glycosylation"/>
    <property type="evidence" value="ECO:0007669"/>
    <property type="project" value="TreeGrafter"/>
</dbReference>
<keyword evidence="9 10" id="KW-0472">Membrane</keyword>
<accession>A0A8T0FRF6</accession>
<dbReference type="Pfam" id="PF01762">
    <property type="entry name" value="Galactosyl_T"/>
    <property type="match status" value="1"/>
</dbReference>
<dbReference type="EMBL" id="JABXBU010000003">
    <property type="protein sequence ID" value="KAF8792070.1"/>
    <property type="molecule type" value="Genomic_DNA"/>
</dbReference>
<dbReference type="GO" id="GO:0016758">
    <property type="term" value="F:hexosyltransferase activity"/>
    <property type="evidence" value="ECO:0007669"/>
    <property type="project" value="InterPro"/>
</dbReference>
<evidence type="ECO:0000256" key="6">
    <source>
        <dbReference type="ARBA" id="ARBA00022968"/>
    </source>
</evidence>
<evidence type="ECO:0000256" key="9">
    <source>
        <dbReference type="ARBA" id="ARBA00023136"/>
    </source>
</evidence>
<protein>
    <recommendedName>
        <fullName evidence="10">Hexosyltransferase</fullName>
        <ecNumber evidence="10">2.4.1.-</ecNumber>
    </recommendedName>
</protein>
<sequence>MLIARPCERRVRTLVVFVVVTYALSSCLYLFLDREPPSLLLLPNATWWRTSSPAYNMSLLDGSNDMKWLVDNTGFEFLINNKRCDGVDPVFLVVFVHSAPTNFHKRQVIRNTWGHEGNLAHDPMKIVFLLGTVNETKVQQQIEEENALYHDVVQGNFVDSYRNLTYKHVMGLKWVTYYCRQARFVFKTDDDIFVDIFQLTTFLKDTFGQTGGVANLMMCYLIRSPHVKRSQRSKWRVSFKEYPARKYPTYCAGWGVLMSPDVVFKLYLLSSKIPYFWVDDVHVTGTLASHVGISHVDFTEKLALTAIDVDKWLNSENVIKPYLFGYPNSDSETILALWNRTMQYYHRPLVPSR</sequence>
<name>A0A8T0FRF6_ARGBR</name>
<dbReference type="InterPro" id="IPR002659">
    <property type="entry name" value="Glyco_trans_31"/>
</dbReference>
<dbReference type="PANTHER" id="PTHR11214:SF376">
    <property type="entry name" value="HEXOSYLTRANSFERASE"/>
    <property type="match status" value="1"/>
</dbReference>
<evidence type="ECO:0000256" key="2">
    <source>
        <dbReference type="ARBA" id="ARBA00008661"/>
    </source>
</evidence>
<feature type="transmembrane region" description="Helical" evidence="10">
    <location>
        <begin position="12"/>
        <end position="32"/>
    </location>
</feature>
<organism evidence="11 12">
    <name type="scientific">Argiope bruennichi</name>
    <name type="common">Wasp spider</name>
    <name type="synonym">Aranea bruennichi</name>
    <dbReference type="NCBI Taxonomy" id="94029"/>
    <lineage>
        <taxon>Eukaryota</taxon>
        <taxon>Metazoa</taxon>
        <taxon>Ecdysozoa</taxon>
        <taxon>Arthropoda</taxon>
        <taxon>Chelicerata</taxon>
        <taxon>Arachnida</taxon>
        <taxon>Araneae</taxon>
        <taxon>Araneomorphae</taxon>
        <taxon>Entelegynae</taxon>
        <taxon>Araneoidea</taxon>
        <taxon>Araneidae</taxon>
        <taxon>Argiope</taxon>
    </lineage>
</organism>
<reference evidence="11" key="1">
    <citation type="journal article" date="2020" name="bioRxiv">
        <title>Chromosome-level reference genome of the European wasp spider Argiope bruennichi: a resource for studies on range expansion and evolutionary adaptation.</title>
        <authorList>
            <person name="Sheffer M.M."/>
            <person name="Hoppe A."/>
            <person name="Krehenwinkel H."/>
            <person name="Uhl G."/>
            <person name="Kuss A.W."/>
            <person name="Jensen L."/>
            <person name="Jensen C."/>
            <person name="Gillespie R.G."/>
            <person name="Hoff K.J."/>
            <person name="Prost S."/>
        </authorList>
    </citation>
    <scope>NUCLEOTIDE SEQUENCE</scope>
</reference>
<dbReference type="AlphaFoldDB" id="A0A8T0FRF6"/>
<evidence type="ECO:0000256" key="7">
    <source>
        <dbReference type="ARBA" id="ARBA00022989"/>
    </source>
</evidence>
<comment type="similarity">
    <text evidence="2 10">Belongs to the glycosyltransferase 31 family.</text>
</comment>
<reference evidence="11" key="2">
    <citation type="submission" date="2020-06" db="EMBL/GenBank/DDBJ databases">
        <authorList>
            <person name="Sheffer M."/>
        </authorList>
    </citation>
    <scope>NUCLEOTIDE SEQUENCE</scope>
</reference>
<keyword evidence="6 10" id="KW-0735">Signal-anchor</keyword>
<dbReference type="FunFam" id="3.90.550.50:FF:000028">
    <property type="entry name" value="Hexosyltransferase"/>
    <property type="match status" value="1"/>
</dbReference>
<keyword evidence="12" id="KW-1185">Reference proteome</keyword>
<proteinExistence type="inferred from homology"/>
<comment type="caution">
    <text evidence="11">The sequence shown here is derived from an EMBL/GenBank/DDBJ whole genome shotgun (WGS) entry which is preliminary data.</text>
</comment>
<dbReference type="Gene3D" id="3.90.550.50">
    <property type="match status" value="1"/>
</dbReference>
<evidence type="ECO:0000256" key="5">
    <source>
        <dbReference type="ARBA" id="ARBA00022692"/>
    </source>
</evidence>
<comment type="subcellular location">
    <subcellularLocation>
        <location evidence="1 10">Golgi apparatus membrane</location>
        <topology evidence="1 10">Single-pass type II membrane protein</topology>
    </subcellularLocation>
</comment>
<evidence type="ECO:0000256" key="3">
    <source>
        <dbReference type="ARBA" id="ARBA00022676"/>
    </source>
</evidence>
<keyword evidence="5 10" id="KW-0812">Transmembrane</keyword>
<dbReference type="EC" id="2.4.1.-" evidence="10"/>
<dbReference type="OMA" id="QPYSINE"/>
<keyword evidence="4" id="KW-0808">Transferase</keyword>
<evidence type="ECO:0000256" key="8">
    <source>
        <dbReference type="ARBA" id="ARBA00023034"/>
    </source>
</evidence>
<dbReference type="PROSITE" id="PS51257">
    <property type="entry name" value="PROKAR_LIPOPROTEIN"/>
    <property type="match status" value="1"/>
</dbReference>
<evidence type="ECO:0000256" key="1">
    <source>
        <dbReference type="ARBA" id="ARBA00004323"/>
    </source>
</evidence>
<evidence type="ECO:0000256" key="4">
    <source>
        <dbReference type="ARBA" id="ARBA00022679"/>
    </source>
</evidence>
<keyword evidence="3 10" id="KW-0328">Glycosyltransferase</keyword>
<dbReference type="GO" id="GO:0000139">
    <property type="term" value="C:Golgi membrane"/>
    <property type="evidence" value="ECO:0007669"/>
    <property type="project" value="UniProtKB-SubCell"/>
</dbReference>
<gene>
    <name evidence="11" type="ORF">HNY73_003716</name>
</gene>
<dbReference type="Proteomes" id="UP000807504">
    <property type="component" value="Unassembled WGS sequence"/>
</dbReference>
<evidence type="ECO:0000313" key="12">
    <source>
        <dbReference type="Proteomes" id="UP000807504"/>
    </source>
</evidence>
<keyword evidence="7 10" id="KW-1133">Transmembrane helix</keyword>
<keyword evidence="8 10" id="KW-0333">Golgi apparatus</keyword>
<evidence type="ECO:0000313" key="11">
    <source>
        <dbReference type="EMBL" id="KAF8792070.1"/>
    </source>
</evidence>